<sequence>MTAHIVPPARISLGEKAMAYVRLGKLRVYHHFYAWLLAVLLLVHEGVYRPGAAVALGLILFGMYAMKVAGCAIDDVVGFRDGCDERNYSSGGHLPKSNKPLLSGMLTEREAIVFGAVTSILAFAAGVAVYLPLRGDVPIGFLIGYLFIVSVTIQYSWLFKVSYRPGGQEFAVLVVCTAEVLGPYWLIARHWTVDAVAVAALFALGMQLVSSYANYGDRKGDLESGRRTISALAPARVYWGLTAIFSVLSLVVLFVPFTVGSLNPLLLICVVPALVLRAIQIRTGLFQRRIQQAVKLGFKNIDAIGLGLAVALVLS</sequence>
<feature type="transmembrane region" description="Helical" evidence="5">
    <location>
        <begin position="170"/>
        <end position="187"/>
    </location>
</feature>
<comment type="caution">
    <text evidence="6">The sequence shown here is derived from an EMBL/GenBank/DDBJ whole genome shotgun (WGS) entry which is preliminary data.</text>
</comment>
<keyword evidence="3 5" id="KW-1133">Transmembrane helix</keyword>
<feature type="transmembrane region" description="Helical" evidence="5">
    <location>
        <begin position="237"/>
        <end position="259"/>
    </location>
</feature>
<dbReference type="Gene3D" id="1.10.357.140">
    <property type="entry name" value="UbiA prenyltransferase"/>
    <property type="match status" value="1"/>
</dbReference>
<evidence type="ECO:0000256" key="3">
    <source>
        <dbReference type="ARBA" id="ARBA00022989"/>
    </source>
</evidence>
<evidence type="ECO:0000256" key="5">
    <source>
        <dbReference type="SAM" id="Phobius"/>
    </source>
</evidence>
<reference evidence="6 7" key="1">
    <citation type="submission" date="2018-07" db="EMBL/GenBank/DDBJ databases">
        <title>Genomic Encyclopedia of Type Strains, Phase IV (KMG-IV): sequencing the most valuable type-strain genomes for metagenomic binning, comparative biology and taxonomic classification.</title>
        <authorList>
            <person name="Goeker M."/>
        </authorList>
    </citation>
    <scope>NUCLEOTIDE SEQUENCE [LARGE SCALE GENOMIC DNA]</scope>
    <source>
        <strain evidence="6 7">DSM 44290</strain>
    </source>
</reference>
<keyword evidence="2 5" id="KW-0812">Transmembrane</keyword>
<evidence type="ECO:0000313" key="7">
    <source>
        <dbReference type="Proteomes" id="UP000254869"/>
    </source>
</evidence>
<proteinExistence type="predicted"/>
<comment type="subcellular location">
    <subcellularLocation>
        <location evidence="1">Membrane</location>
        <topology evidence="1">Multi-pass membrane protein</topology>
    </subcellularLocation>
</comment>
<dbReference type="Pfam" id="PF01040">
    <property type="entry name" value="UbiA"/>
    <property type="match status" value="1"/>
</dbReference>
<feature type="transmembrane region" description="Helical" evidence="5">
    <location>
        <begin position="193"/>
        <end position="216"/>
    </location>
</feature>
<dbReference type="AlphaFoldDB" id="A0A370I317"/>
<accession>A0A370I317</accession>
<feature type="transmembrane region" description="Helical" evidence="5">
    <location>
        <begin position="50"/>
        <end position="70"/>
    </location>
</feature>
<dbReference type="STRING" id="1210086.GCA_001613105_03361"/>
<protein>
    <submittedName>
        <fullName evidence="6">1,4-dihydroxy-2-naphthoate octaprenyltransferase</fullName>
    </submittedName>
</protein>
<evidence type="ECO:0000256" key="2">
    <source>
        <dbReference type="ARBA" id="ARBA00022692"/>
    </source>
</evidence>
<dbReference type="InterPro" id="IPR000537">
    <property type="entry name" value="UbiA_prenyltransferase"/>
</dbReference>
<dbReference type="GO" id="GO:0016765">
    <property type="term" value="F:transferase activity, transferring alkyl or aryl (other than methyl) groups"/>
    <property type="evidence" value="ECO:0007669"/>
    <property type="project" value="InterPro"/>
</dbReference>
<evidence type="ECO:0000313" key="6">
    <source>
        <dbReference type="EMBL" id="RDI65138.1"/>
    </source>
</evidence>
<evidence type="ECO:0000256" key="4">
    <source>
        <dbReference type="ARBA" id="ARBA00023136"/>
    </source>
</evidence>
<gene>
    <name evidence="6" type="ORF">DFR76_1066</name>
</gene>
<keyword evidence="6" id="KW-0808">Transferase</keyword>
<evidence type="ECO:0000256" key="1">
    <source>
        <dbReference type="ARBA" id="ARBA00004141"/>
    </source>
</evidence>
<keyword evidence="7" id="KW-1185">Reference proteome</keyword>
<keyword evidence="4 5" id="KW-0472">Membrane</keyword>
<dbReference type="InterPro" id="IPR044878">
    <property type="entry name" value="UbiA_sf"/>
</dbReference>
<dbReference type="Proteomes" id="UP000254869">
    <property type="component" value="Unassembled WGS sequence"/>
</dbReference>
<dbReference type="RefSeq" id="WP_067998629.1">
    <property type="nucleotide sequence ID" value="NZ_QQBC01000006.1"/>
</dbReference>
<feature type="transmembrane region" description="Helical" evidence="5">
    <location>
        <begin position="26"/>
        <end position="44"/>
    </location>
</feature>
<feature type="transmembrane region" description="Helical" evidence="5">
    <location>
        <begin position="111"/>
        <end position="133"/>
    </location>
</feature>
<name>A0A370I317_9NOCA</name>
<feature type="transmembrane region" description="Helical" evidence="5">
    <location>
        <begin position="139"/>
        <end position="158"/>
    </location>
</feature>
<dbReference type="EMBL" id="QQBC01000006">
    <property type="protein sequence ID" value="RDI65138.1"/>
    <property type="molecule type" value="Genomic_DNA"/>
</dbReference>
<organism evidence="6 7">
    <name type="scientific">Nocardia pseudobrasiliensis</name>
    <dbReference type="NCBI Taxonomy" id="45979"/>
    <lineage>
        <taxon>Bacteria</taxon>
        <taxon>Bacillati</taxon>
        <taxon>Actinomycetota</taxon>
        <taxon>Actinomycetes</taxon>
        <taxon>Mycobacteriales</taxon>
        <taxon>Nocardiaceae</taxon>
        <taxon>Nocardia</taxon>
    </lineage>
</organism>
<dbReference type="GO" id="GO:0016020">
    <property type="term" value="C:membrane"/>
    <property type="evidence" value="ECO:0007669"/>
    <property type="project" value="UniProtKB-SubCell"/>
</dbReference>
<feature type="transmembrane region" description="Helical" evidence="5">
    <location>
        <begin position="265"/>
        <end position="285"/>
    </location>
</feature>